<gene>
    <name evidence="1" type="ORF">ACFO0D_18480</name>
</gene>
<sequence length="116" mass="13318">MSSDFLDELNARWQQWSRSTWGTPLGRLWGRMKSYGVRGEWSDPLHVRADFDVLEQTLRRDLCEFRISLGQEVLALGVLGSRDPLEVIEVCLLEAGRKMNAMAGRINVQELGLTRR</sequence>
<dbReference type="RefSeq" id="WP_380063296.1">
    <property type="nucleotide sequence ID" value="NZ_JBHSEI010000015.1"/>
</dbReference>
<dbReference type="EMBL" id="JBHSEI010000015">
    <property type="protein sequence ID" value="MFC4640320.1"/>
    <property type="molecule type" value="Genomic_DNA"/>
</dbReference>
<evidence type="ECO:0000313" key="1">
    <source>
        <dbReference type="EMBL" id="MFC4640320.1"/>
    </source>
</evidence>
<protein>
    <submittedName>
        <fullName evidence="1">Uncharacterized protein</fullName>
    </submittedName>
</protein>
<proteinExistence type="predicted"/>
<evidence type="ECO:0000313" key="2">
    <source>
        <dbReference type="Proteomes" id="UP001595952"/>
    </source>
</evidence>
<keyword evidence="2" id="KW-1185">Reference proteome</keyword>
<organism evidence="1 2">
    <name type="scientific">Deinococcus hohokamensis</name>
    <dbReference type="NCBI Taxonomy" id="309883"/>
    <lineage>
        <taxon>Bacteria</taxon>
        <taxon>Thermotogati</taxon>
        <taxon>Deinococcota</taxon>
        <taxon>Deinococci</taxon>
        <taxon>Deinococcales</taxon>
        <taxon>Deinococcaceae</taxon>
        <taxon>Deinococcus</taxon>
    </lineage>
</organism>
<dbReference type="Proteomes" id="UP001595952">
    <property type="component" value="Unassembled WGS sequence"/>
</dbReference>
<reference evidence="2" key="1">
    <citation type="journal article" date="2019" name="Int. J. Syst. Evol. Microbiol.">
        <title>The Global Catalogue of Microorganisms (GCM) 10K type strain sequencing project: providing services to taxonomists for standard genome sequencing and annotation.</title>
        <authorList>
            <consortium name="The Broad Institute Genomics Platform"/>
            <consortium name="The Broad Institute Genome Sequencing Center for Infectious Disease"/>
            <person name="Wu L."/>
            <person name="Ma J."/>
        </authorList>
    </citation>
    <scope>NUCLEOTIDE SEQUENCE [LARGE SCALE GENOMIC DNA]</scope>
    <source>
        <strain evidence="2">CCUG 55995</strain>
    </source>
</reference>
<name>A0ABV9IDB2_9DEIO</name>
<comment type="caution">
    <text evidence="1">The sequence shown here is derived from an EMBL/GenBank/DDBJ whole genome shotgun (WGS) entry which is preliminary data.</text>
</comment>
<accession>A0ABV9IDB2</accession>